<protein>
    <submittedName>
        <fullName evidence="9">Rhomboid protease GluP</fullName>
    </submittedName>
</protein>
<dbReference type="PANTHER" id="PTHR43731">
    <property type="entry name" value="RHOMBOID PROTEASE"/>
    <property type="match status" value="1"/>
</dbReference>
<dbReference type="GO" id="GO:0004252">
    <property type="term" value="F:serine-type endopeptidase activity"/>
    <property type="evidence" value="ECO:0007669"/>
    <property type="project" value="InterPro"/>
</dbReference>
<comment type="similarity">
    <text evidence="2">Belongs to the peptidase S54 family.</text>
</comment>
<evidence type="ECO:0000256" key="7">
    <source>
        <dbReference type="SAM" id="Phobius"/>
    </source>
</evidence>
<feature type="transmembrane region" description="Helical" evidence="7">
    <location>
        <begin position="102"/>
        <end position="123"/>
    </location>
</feature>
<dbReference type="OrthoDB" id="9813074at2"/>
<gene>
    <name evidence="9" type="ORF">SAMN02910414_01624</name>
</gene>
<dbReference type="EMBL" id="FNPG01000018">
    <property type="protein sequence ID" value="SDY46299.1"/>
    <property type="molecule type" value="Genomic_DNA"/>
</dbReference>
<evidence type="ECO:0000313" key="9">
    <source>
        <dbReference type="EMBL" id="SDY46299.1"/>
    </source>
</evidence>
<dbReference type="Pfam" id="PF01694">
    <property type="entry name" value="Rhomboid"/>
    <property type="match status" value="1"/>
</dbReference>
<dbReference type="PANTHER" id="PTHR43731:SF14">
    <property type="entry name" value="PRESENILIN-ASSOCIATED RHOMBOID-LIKE PROTEIN, MITOCHONDRIAL"/>
    <property type="match status" value="1"/>
</dbReference>
<keyword evidence="9" id="KW-0645">Protease</keyword>
<keyword evidence="5 7" id="KW-1133">Transmembrane helix</keyword>
<evidence type="ECO:0000313" key="10">
    <source>
        <dbReference type="Proteomes" id="UP000183918"/>
    </source>
</evidence>
<evidence type="ECO:0000256" key="2">
    <source>
        <dbReference type="ARBA" id="ARBA00009045"/>
    </source>
</evidence>
<feature type="transmembrane region" description="Helical" evidence="7">
    <location>
        <begin position="62"/>
        <end position="90"/>
    </location>
</feature>
<keyword evidence="4" id="KW-0378">Hydrolase</keyword>
<dbReference type="RefSeq" id="WP_074717913.1">
    <property type="nucleotide sequence ID" value="NZ_FNPG01000018.1"/>
</dbReference>
<sequence length="227" mass="26023">MVDEETIKTKLDFVKRFPITVTIVAICILIFVINNYFLYNKNYIMIYKMYGVTDNTLKNKEYYRFLTCFFTHFNVEHLLGNMLILTLIGYRVEWAVGKLRFILIYFFSGIIGGLLEFFMVSYFKIYQNYVSAGASGAIFGLIGAAVILICFGSKRKLDISKKEIVFLAVFMLLLGKSSGRENINNVGHLCGLICGLFITFVIYVVEKIIEKFLKNGNGSEIKDKLVF</sequence>
<feature type="transmembrane region" description="Helical" evidence="7">
    <location>
        <begin position="129"/>
        <end position="152"/>
    </location>
</feature>
<dbReference type="SUPFAM" id="SSF144091">
    <property type="entry name" value="Rhomboid-like"/>
    <property type="match status" value="1"/>
</dbReference>
<name>A0A1H3K3A3_9FIRM</name>
<dbReference type="InterPro" id="IPR035952">
    <property type="entry name" value="Rhomboid-like_sf"/>
</dbReference>
<dbReference type="GO" id="GO:0006508">
    <property type="term" value="P:proteolysis"/>
    <property type="evidence" value="ECO:0007669"/>
    <property type="project" value="UniProtKB-KW"/>
</dbReference>
<evidence type="ECO:0000259" key="8">
    <source>
        <dbReference type="Pfam" id="PF01694"/>
    </source>
</evidence>
<dbReference type="InterPro" id="IPR022764">
    <property type="entry name" value="Peptidase_S54_rhomboid_dom"/>
</dbReference>
<comment type="subcellular location">
    <subcellularLocation>
        <location evidence="1">Membrane</location>
        <topology evidence="1">Multi-pass membrane protein</topology>
    </subcellularLocation>
</comment>
<feature type="domain" description="Peptidase S54 rhomboid" evidence="8">
    <location>
        <begin position="60"/>
        <end position="202"/>
    </location>
</feature>
<dbReference type="Proteomes" id="UP000183918">
    <property type="component" value="Unassembled WGS sequence"/>
</dbReference>
<keyword evidence="6 7" id="KW-0472">Membrane</keyword>
<feature type="transmembrane region" description="Helical" evidence="7">
    <location>
        <begin position="186"/>
        <end position="205"/>
    </location>
</feature>
<dbReference type="GO" id="GO:0016020">
    <property type="term" value="C:membrane"/>
    <property type="evidence" value="ECO:0007669"/>
    <property type="project" value="UniProtKB-SubCell"/>
</dbReference>
<dbReference type="AlphaFoldDB" id="A0A1H3K3A3"/>
<proteinExistence type="inferred from homology"/>
<evidence type="ECO:0000256" key="4">
    <source>
        <dbReference type="ARBA" id="ARBA00022801"/>
    </source>
</evidence>
<evidence type="ECO:0000256" key="6">
    <source>
        <dbReference type="ARBA" id="ARBA00023136"/>
    </source>
</evidence>
<keyword evidence="10" id="KW-1185">Reference proteome</keyword>
<dbReference type="InterPro" id="IPR050925">
    <property type="entry name" value="Rhomboid_protease_S54"/>
</dbReference>
<dbReference type="STRING" id="1122142.SAMN02910414_01624"/>
<evidence type="ECO:0000256" key="5">
    <source>
        <dbReference type="ARBA" id="ARBA00022989"/>
    </source>
</evidence>
<evidence type="ECO:0000256" key="3">
    <source>
        <dbReference type="ARBA" id="ARBA00022692"/>
    </source>
</evidence>
<organism evidence="9 10">
    <name type="scientific">Lachnobacterium bovis DSM 14045</name>
    <dbReference type="NCBI Taxonomy" id="1122142"/>
    <lineage>
        <taxon>Bacteria</taxon>
        <taxon>Bacillati</taxon>
        <taxon>Bacillota</taxon>
        <taxon>Clostridia</taxon>
        <taxon>Lachnospirales</taxon>
        <taxon>Lachnospiraceae</taxon>
        <taxon>Lachnobacterium</taxon>
    </lineage>
</organism>
<feature type="transmembrane region" description="Helical" evidence="7">
    <location>
        <begin position="17"/>
        <end position="39"/>
    </location>
</feature>
<accession>A0A1H3K3A3</accession>
<keyword evidence="3 7" id="KW-0812">Transmembrane</keyword>
<dbReference type="Gene3D" id="1.20.1540.10">
    <property type="entry name" value="Rhomboid-like"/>
    <property type="match status" value="1"/>
</dbReference>
<reference evidence="9 10" key="1">
    <citation type="submission" date="2016-10" db="EMBL/GenBank/DDBJ databases">
        <authorList>
            <person name="de Groot N.N."/>
        </authorList>
    </citation>
    <scope>NUCLEOTIDE SEQUENCE [LARGE SCALE GENOMIC DNA]</scope>
    <source>
        <strain evidence="9 10">DSM 14045</strain>
    </source>
</reference>
<evidence type="ECO:0000256" key="1">
    <source>
        <dbReference type="ARBA" id="ARBA00004141"/>
    </source>
</evidence>